<evidence type="ECO:0000313" key="3">
    <source>
        <dbReference type="Proteomes" id="UP000214720"/>
    </source>
</evidence>
<reference evidence="3" key="1">
    <citation type="submission" date="2017-01" db="EMBL/GenBank/DDBJ databases">
        <title>Genome Analysis of Deinococcus marmoris KOPRI26562.</title>
        <authorList>
            <person name="Kim J.H."/>
            <person name="Oh H.-M."/>
        </authorList>
    </citation>
    <scope>NUCLEOTIDE SEQUENCE [LARGE SCALE GENOMIC DNA]</scope>
    <source>
        <strain evidence="3">PAMC 26633</strain>
    </source>
</reference>
<dbReference type="EMBL" id="MTHB01000261">
    <property type="protein sequence ID" value="OXC72938.1"/>
    <property type="molecule type" value="Genomic_DNA"/>
</dbReference>
<organism evidence="2 3">
    <name type="scientific">Caballeronia sordidicola</name>
    <name type="common">Burkholderia sordidicola</name>
    <dbReference type="NCBI Taxonomy" id="196367"/>
    <lineage>
        <taxon>Bacteria</taxon>
        <taxon>Pseudomonadati</taxon>
        <taxon>Pseudomonadota</taxon>
        <taxon>Betaproteobacteria</taxon>
        <taxon>Burkholderiales</taxon>
        <taxon>Burkholderiaceae</taxon>
        <taxon>Caballeronia</taxon>
    </lineage>
</organism>
<dbReference type="AlphaFoldDB" id="A0A226WQP4"/>
<accession>A0A226WQP4</accession>
<evidence type="ECO:0000313" key="2">
    <source>
        <dbReference type="EMBL" id="OXC72938.1"/>
    </source>
</evidence>
<comment type="caution">
    <text evidence="2">The sequence shown here is derived from an EMBL/GenBank/DDBJ whole genome shotgun (WGS) entry which is preliminary data.</text>
</comment>
<protein>
    <submittedName>
        <fullName evidence="2">Uncharacterized protein</fullName>
    </submittedName>
</protein>
<feature type="region of interest" description="Disordered" evidence="1">
    <location>
        <begin position="26"/>
        <end position="47"/>
    </location>
</feature>
<evidence type="ECO:0000256" key="1">
    <source>
        <dbReference type="SAM" id="MobiDB-lite"/>
    </source>
</evidence>
<proteinExistence type="predicted"/>
<name>A0A226WQP4_CABSO</name>
<sequence length="47" mass="5259">MTKKAACFQAARADYRADGLRSSLFRNPAHQQKLPADAPFNPFESSF</sequence>
<dbReference type="Proteomes" id="UP000214720">
    <property type="component" value="Unassembled WGS sequence"/>
</dbReference>
<gene>
    <name evidence="2" type="ORF">BSU04_39055</name>
</gene>